<evidence type="ECO:0000313" key="3">
    <source>
        <dbReference type="EMBL" id="SHJ84693.1"/>
    </source>
</evidence>
<organism evidence="3 4">
    <name type="scientific">Arenibacter nanhaiticus</name>
    <dbReference type="NCBI Taxonomy" id="558155"/>
    <lineage>
        <taxon>Bacteria</taxon>
        <taxon>Pseudomonadati</taxon>
        <taxon>Bacteroidota</taxon>
        <taxon>Flavobacteriia</taxon>
        <taxon>Flavobacteriales</taxon>
        <taxon>Flavobacteriaceae</taxon>
        <taxon>Arenibacter</taxon>
    </lineage>
</organism>
<dbReference type="Pfam" id="PF00106">
    <property type="entry name" value="adh_short"/>
    <property type="match status" value="1"/>
</dbReference>
<reference evidence="3 4" key="1">
    <citation type="submission" date="2016-11" db="EMBL/GenBank/DDBJ databases">
        <authorList>
            <person name="Jaros S."/>
            <person name="Januszkiewicz K."/>
            <person name="Wedrychowicz H."/>
        </authorList>
    </citation>
    <scope>NUCLEOTIDE SEQUENCE [LARGE SCALE GENOMIC DNA]</scope>
    <source>
        <strain evidence="3 4">CGMCC 1.8863</strain>
    </source>
</reference>
<protein>
    <submittedName>
        <fullName evidence="3">Short chain dehydrogenase</fullName>
    </submittedName>
</protein>
<dbReference type="PANTHER" id="PTHR43477:SF1">
    <property type="entry name" value="DIHYDROANTICAPSIN 7-DEHYDROGENASE"/>
    <property type="match status" value="1"/>
</dbReference>
<keyword evidence="2" id="KW-0560">Oxidoreductase</keyword>
<dbReference type="EMBL" id="FQYX01000044">
    <property type="protein sequence ID" value="SHJ84693.1"/>
    <property type="molecule type" value="Genomic_DNA"/>
</dbReference>
<keyword evidence="4" id="KW-1185">Reference proteome</keyword>
<dbReference type="STRING" id="558155.SAMN04487911_14419"/>
<proteinExistence type="inferred from homology"/>
<name>A0A1M6MN41_9FLAO</name>
<evidence type="ECO:0000313" key="4">
    <source>
        <dbReference type="Proteomes" id="UP000184231"/>
    </source>
</evidence>
<dbReference type="RefSeq" id="WP_072765914.1">
    <property type="nucleotide sequence ID" value="NZ_FQYX01000044.1"/>
</dbReference>
<dbReference type="AlphaFoldDB" id="A0A1M6MN41"/>
<evidence type="ECO:0000256" key="2">
    <source>
        <dbReference type="ARBA" id="ARBA00023002"/>
    </source>
</evidence>
<sequence length="89" mass="9728">MLQDKVVIISGAAAGIGKAAAELFLREGAQLMLVDIDGKALQATAASLQSTRVSFCVADVSKATDVQQYLQKKPEYFWHSRPLFLQCRN</sequence>
<dbReference type="SUPFAM" id="SSF51735">
    <property type="entry name" value="NAD(P)-binding Rossmann-fold domains"/>
    <property type="match status" value="1"/>
</dbReference>
<accession>A0A1M6MN41</accession>
<dbReference type="GO" id="GO:0016491">
    <property type="term" value="F:oxidoreductase activity"/>
    <property type="evidence" value="ECO:0007669"/>
    <property type="project" value="UniProtKB-KW"/>
</dbReference>
<evidence type="ECO:0000256" key="1">
    <source>
        <dbReference type="ARBA" id="ARBA00006484"/>
    </source>
</evidence>
<dbReference type="Gene3D" id="3.40.50.720">
    <property type="entry name" value="NAD(P)-binding Rossmann-like Domain"/>
    <property type="match status" value="1"/>
</dbReference>
<dbReference type="InterPro" id="IPR036291">
    <property type="entry name" value="NAD(P)-bd_dom_sf"/>
</dbReference>
<dbReference type="Proteomes" id="UP000184231">
    <property type="component" value="Unassembled WGS sequence"/>
</dbReference>
<dbReference type="InterPro" id="IPR051122">
    <property type="entry name" value="SDR_DHRS6-like"/>
</dbReference>
<comment type="similarity">
    <text evidence="1">Belongs to the short-chain dehydrogenases/reductases (SDR) family.</text>
</comment>
<dbReference type="InterPro" id="IPR002347">
    <property type="entry name" value="SDR_fam"/>
</dbReference>
<gene>
    <name evidence="3" type="ORF">SAMN04487911_14419</name>
</gene>
<dbReference type="PANTHER" id="PTHR43477">
    <property type="entry name" value="DIHYDROANTICAPSIN 7-DEHYDROGENASE"/>
    <property type="match status" value="1"/>
</dbReference>